<name>Q5BWT2_SCHJA</name>
<evidence type="ECO:0000313" key="1">
    <source>
        <dbReference type="EMBL" id="AAX28143.1"/>
    </source>
</evidence>
<accession>Q5BWT2</accession>
<proteinExistence type="evidence at transcript level"/>
<dbReference type="EMBL" id="AY812254">
    <property type="protein sequence ID" value="AAX28143.1"/>
    <property type="molecule type" value="mRNA"/>
</dbReference>
<dbReference type="AlphaFoldDB" id="Q5BWT2"/>
<protein>
    <submittedName>
        <fullName evidence="1">Uncharacterized protein</fullName>
    </submittedName>
</protein>
<reference evidence="1" key="1">
    <citation type="submission" date="2005-03" db="EMBL/GenBank/DDBJ databases">
        <authorList>
            <person name="Han Z."/>
        </authorList>
    </citation>
    <scope>NUCLEOTIDE SEQUENCE</scope>
</reference>
<organism evidence="1">
    <name type="scientific">Schistosoma japonicum</name>
    <name type="common">Blood fluke</name>
    <dbReference type="NCBI Taxonomy" id="6182"/>
    <lineage>
        <taxon>Eukaryota</taxon>
        <taxon>Metazoa</taxon>
        <taxon>Spiralia</taxon>
        <taxon>Lophotrochozoa</taxon>
        <taxon>Platyhelminthes</taxon>
        <taxon>Trematoda</taxon>
        <taxon>Digenea</taxon>
        <taxon>Strigeidida</taxon>
        <taxon>Schistosomatoidea</taxon>
        <taxon>Schistosomatidae</taxon>
        <taxon>Schistosoma</taxon>
    </lineage>
</organism>
<sequence>MTEIYLSGHWDQKLRATMYSMEKKLVLSKVLILIV</sequence>
<reference evidence="1" key="2">
    <citation type="journal article" date="2006" name="PLoS Pathog.">
        <title>New perspectives on host-parasite interplay by comparative transcriptomic and proteomic analyses of Schistosoma japonicum.</title>
        <authorList>
            <person name="Liu F."/>
            <person name="Lu J."/>
            <person name="Hu W."/>
            <person name="Wang S.Y."/>
            <person name="Cui S.J."/>
            <person name="Chi M."/>
            <person name="Yan Q."/>
            <person name="Wang X.R."/>
            <person name="Song H.D."/>
            <person name="Xu X.N."/>
            <person name="Wang J.J."/>
            <person name="Zhang X.L."/>
            <person name="Zhang X."/>
            <person name="Wang Z.Q."/>
            <person name="Xue C.L."/>
            <person name="Brindley P.J."/>
            <person name="McManus D.P."/>
            <person name="Yang P.Y."/>
            <person name="Feng Z."/>
            <person name="Chen Z."/>
            <person name="Han Z.G."/>
        </authorList>
    </citation>
    <scope>NUCLEOTIDE SEQUENCE</scope>
</reference>